<sequence>MTRVRCFPYTPEFTAGLGAVDRPILPELYLIGPQGQRLRTQPYVDMGADFSVYPASFARMLGLQLKAGKPLPISGLYGSGSGYLHVVQAELLGHIFELPVIFVKEEQVPAVLGRAGVLDHFWVEYRRDRFCIRRR</sequence>
<accession>H5SDH1</accession>
<dbReference type="EMBL" id="AP011681">
    <property type="protein sequence ID" value="BAL54207.1"/>
    <property type="molecule type" value="Genomic_DNA"/>
</dbReference>
<reference evidence="1" key="2">
    <citation type="journal article" date="2012" name="PLoS ONE">
        <title>A Deeply Branching Thermophilic Bacterium with an Ancient Acetyl-CoA Pathway Dominates a Subsurface Ecosystem.</title>
        <authorList>
            <person name="Takami H."/>
            <person name="Noguchi H."/>
            <person name="Takaki Y."/>
            <person name="Uchiyama I."/>
            <person name="Toyoda A."/>
            <person name="Nishi S."/>
            <person name="Chee G.-J."/>
            <person name="Arai W."/>
            <person name="Nunoura T."/>
            <person name="Itoh T."/>
            <person name="Hattori M."/>
            <person name="Takai K."/>
        </authorList>
    </citation>
    <scope>NUCLEOTIDE SEQUENCE</scope>
</reference>
<organism evidence="1">
    <name type="scientific">uncultured Acetothermia bacterium</name>
    <dbReference type="NCBI Taxonomy" id="236499"/>
    <lineage>
        <taxon>Bacteria</taxon>
        <taxon>Candidatus Bipolaricaulota</taxon>
        <taxon>environmental samples</taxon>
    </lineage>
</organism>
<proteinExistence type="predicted"/>
<reference evidence="1" key="1">
    <citation type="journal article" date="2005" name="Environ. Microbiol.">
        <title>Genetic and functional properties of uncultivated thermophilic crenarchaeotes from a subsurface gold mine as revealed by analysis of genome fragments.</title>
        <authorList>
            <person name="Nunoura T."/>
            <person name="Hirayama H."/>
            <person name="Takami H."/>
            <person name="Oida H."/>
            <person name="Nishi S."/>
            <person name="Shimamura S."/>
            <person name="Suzuki Y."/>
            <person name="Inagaki F."/>
            <person name="Takai K."/>
            <person name="Nealson K.H."/>
            <person name="Horikoshi K."/>
        </authorList>
    </citation>
    <scope>NUCLEOTIDE SEQUENCE</scope>
</reference>
<name>H5SDH1_9BACT</name>
<protein>
    <submittedName>
        <fullName evidence="1">Hypothetical conserved protein</fullName>
    </submittedName>
</protein>
<dbReference type="AlphaFoldDB" id="H5SDH1"/>
<gene>
    <name evidence="1" type="ORF">HGMM_F13E04C03</name>
</gene>
<evidence type="ECO:0000313" key="1">
    <source>
        <dbReference type="EMBL" id="BAL54207.1"/>
    </source>
</evidence>